<sequence>MPARERAPTACDNCCTRETKCDNSRPACGNCAKSGIECSYSGSEEKELNLFIYPPCGRCDCGMGWGFGIYTTWIRYPRRLFHTACVSWQTLHILSPNTEAEMAYLEQRLYWTCLKASCELRAKLSLPVPRGRRWSIPALPGAAVAALQ</sequence>
<dbReference type="Proteomes" id="UP000276215">
    <property type="component" value="Unassembled WGS sequence"/>
</dbReference>
<proteinExistence type="predicted"/>
<evidence type="ECO:0000313" key="4">
    <source>
        <dbReference type="Proteomes" id="UP000276215"/>
    </source>
</evidence>
<dbReference type="GO" id="GO:0000981">
    <property type="term" value="F:DNA-binding transcription factor activity, RNA polymerase II-specific"/>
    <property type="evidence" value="ECO:0007669"/>
    <property type="project" value="InterPro"/>
</dbReference>
<dbReference type="SMART" id="SM00066">
    <property type="entry name" value="GAL4"/>
    <property type="match status" value="1"/>
</dbReference>
<dbReference type="Gene3D" id="4.10.240.10">
    <property type="entry name" value="Zn(2)-C6 fungal-type DNA-binding domain"/>
    <property type="match status" value="1"/>
</dbReference>
<dbReference type="InterPro" id="IPR053181">
    <property type="entry name" value="EcdB-like_regulator"/>
</dbReference>
<evidence type="ECO:0000313" key="3">
    <source>
        <dbReference type="EMBL" id="RPA96063.1"/>
    </source>
</evidence>
<dbReference type="InterPro" id="IPR036864">
    <property type="entry name" value="Zn2-C6_fun-type_DNA-bd_sf"/>
</dbReference>
<name>A0A3N4JCR8_9PEZI</name>
<feature type="domain" description="Zn(2)-C6 fungal-type" evidence="2">
    <location>
        <begin position="10"/>
        <end position="40"/>
    </location>
</feature>
<dbReference type="GO" id="GO:0008270">
    <property type="term" value="F:zinc ion binding"/>
    <property type="evidence" value="ECO:0007669"/>
    <property type="project" value="InterPro"/>
</dbReference>
<reference evidence="3 4" key="1">
    <citation type="journal article" date="2018" name="Nat. Ecol. Evol.">
        <title>Pezizomycetes genomes reveal the molecular basis of ectomycorrhizal truffle lifestyle.</title>
        <authorList>
            <person name="Murat C."/>
            <person name="Payen T."/>
            <person name="Noel B."/>
            <person name="Kuo A."/>
            <person name="Morin E."/>
            <person name="Chen J."/>
            <person name="Kohler A."/>
            <person name="Krizsan K."/>
            <person name="Balestrini R."/>
            <person name="Da Silva C."/>
            <person name="Montanini B."/>
            <person name="Hainaut M."/>
            <person name="Levati E."/>
            <person name="Barry K.W."/>
            <person name="Belfiori B."/>
            <person name="Cichocki N."/>
            <person name="Clum A."/>
            <person name="Dockter R.B."/>
            <person name="Fauchery L."/>
            <person name="Guy J."/>
            <person name="Iotti M."/>
            <person name="Le Tacon F."/>
            <person name="Lindquist E.A."/>
            <person name="Lipzen A."/>
            <person name="Malagnac F."/>
            <person name="Mello A."/>
            <person name="Molinier V."/>
            <person name="Miyauchi S."/>
            <person name="Poulain J."/>
            <person name="Riccioni C."/>
            <person name="Rubini A."/>
            <person name="Sitrit Y."/>
            <person name="Splivallo R."/>
            <person name="Traeger S."/>
            <person name="Wang M."/>
            <person name="Zifcakova L."/>
            <person name="Wipf D."/>
            <person name="Zambonelli A."/>
            <person name="Paolocci F."/>
            <person name="Nowrousian M."/>
            <person name="Ottonello S."/>
            <person name="Baldrian P."/>
            <person name="Spatafora J.W."/>
            <person name="Henrissat B."/>
            <person name="Nagy L.G."/>
            <person name="Aury J.M."/>
            <person name="Wincker P."/>
            <person name="Grigoriev I.V."/>
            <person name="Bonfante P."/>
            <person name="Martin F.M."/>
        </authorList>
    </citation>
    <scope>NUCLEOTIDE SEQUENCE [LARGE SCALE GENOMIC DNA]</scope>
    <source>
        <strain evidence="3 4">120613-1</strain>
    </source>
</reference>
<keyword evidence="4" id="KW-1185">Reference proteome</keyword>
<dbReference type="InterPro" id="IPR001138">
    <property type="entry name" value="Zn2Cys6_DnaBD"/>
</dbReference>
<dbReference type="CDD" id="cd00067">
    <property type="entry name" value="GAL4"/>
    <property type="match status" value="1"/>
</dbReference>
<dbReference type="PANTHER" id="PTHR47785">
    <property type="entry name" value="ZN(II)2CYS6 TRANSCRIPTION FACTOR (EUROFUNG)-RELATED-RELATED"/>
    <property type="match status" value="1"/>
</dbReference>
<gene>
    <name evidence="3" type="ORF">L873DRAFT_1261469</name>
</gene>
<keyword evidence="1" id="KW-0539">Nucleus</keyword>
<dbReference type="PROSITE" id="PS50048">
    <property type="entry name" value="ZN2_CY6_FUNGAL_2"/>
    <property type="match status" value="1"/>
</dbReference>
<dbReference type="SUPFAM" id="SSF57701">
    <property type="entry name" value="Zn2/Cys6 DNA-binding domain"/>
    <property type="match status" value="1"/>
</dbReference>
<accession>A0A3N4JCR8</accession>
<dbReference type="OrthoDB" id="4356994at2759"/>
<organism evidence="3 4">
    <name type="scientific">Choiromyces venosus 120613-1</name>
    <dbReference type="NCBI Taxonomy" id="1336337"/>
    <lineage>
        <taxon>Eukaryota</taxon>
        <taxon>Fungi</taxon>
        <taxon>Dikarya</taxon>
        <taxon>Ascomycota</taxon>
        <taxon>Pezizomycotina</taxon>
        <taxon>Pezizomycetes</taxon>
        <taxon>Pezizales</taxon>
        <taxon>Tuberaceae</taxon>
        <taxon>Choiromyces</taxon>
    </lineage>
</organism>
<evidence type="ECO:0000256" key="1">
    <source>
        <dbReference type="ARBA" id="ARBA00023242"/>
    </source>
</evidence>
<dbReference type="Pfam" id="PF00172">
    <property type="entry name" value="Zn_clus"/>
    <property type="match status" value="1"/>
</dbReference>
<dbReference type="EMBL" id="ML120418">
    <property type="protein sequence ID" value="RPA96063.1"/>
    <property type="molecule type" value="Genomic_DNA"/>
</dbReference>
<evidence type="ECO:0000259" key="2">
    <source>
        <dbReference type="PROSITE" id="PS50048"/>
    </source>
</evidence>
<protein>
    <recommendedName>
        <fullName evidence="2">Zn(2)-C6 fungal-type domain-containing protein</fullName>
    </recommendedName>
</protein>
<dbReference type="AlphaFoldDB" id="A0A3N4JCR8"/>